<evidence type="ECO:0000256" key="2">
    <source>
        <dbReference type="SAM" id="MobiDB-lite"/>
    </source>
</evidence>
<protein>
    <submittedName>
        <fullName evidence="3">Uncharacterized protein</fullName>
    </submittedName>
</protein>
<feature type="coiled-coil region" evidence="1">
    <location>
        <begin position="100"/>
        <end position="145"/>
    </location>
</feature>
<dbReference type="RefSeq" id="XP_003099964.2">
    <property type="nucleotide sequence ID" value="XM_003099916.2"/>
</dbReference>
<evidence type="ECO:0000313" key="3">
    <source>
        <dbReference type="EMBL" id="KAF1749509.1"/>
    </source>
</evidence>
<feature type="region of interest" description="Disordered" evidence="2">
    <location>
        <begin position="1"/>
        <end position="28"/>
    </location>
</feature>
<dbReference type="AlphaFoldDB" id="A0A6A5G4U7"/>
<dbReference type="CTD" id="9826354"/>
<dbReference type="EMBL" id="WUAV01000006">
    <property type="protein sequence ID" value="KAF1749509.1"/>
    <property type="molecule type" value="Genomic_DNA"/>
</dbReference>
<sequence length="287" mass="33889">MASTSEKKTEEEMVNEPPAKKMKETSQEPEWLQYFNKDKVVINKYRPRQARILKKQDEDIMSDPDYQVILTQIYKSNYIRSQEMNTLLQIQENFLDEGVFNKEELEVKENEEKEKIVEEEEDPMMKELQKKIDEIKDKIRLINGESRRNDAEIAELEKTPGVGVPGVSYKKNKHTKGRAKKMMESELKVISQYFAIRDNKLEAEKLLEEAEKKKKLTFLVFERNLRSKWTILARPRGTIHVATRNFDVVKATKYQIHQYKSFRPDSSQCSLIKDGRCDHETASNTFW</sequence>
<proteinExistence type="predicted"/>
<name>A0A6A5G4U7_CAERE</name>
<evidence type="ECO:0000256" key="1">
    <source>
        <dbReference type="SAM" id="Coils"/>
    </source>
</evidence>
<comment type="caution">
    <text evidence="3">The sequence shown here is derived from an EMBL/GenBank/DDBJ whole genome shotgun (WGS) entry which is preliminary data.</text>
</comment>
<dbReference type="GeneID" id="9826354"/>
<accession>A0A6A5G4U7</accession>
<dbReference type="Proteomes" id="UP000483820">
    <property type="component" value="Chromosome X"/>
</dbReference>
<feature type="compositionally biased region" description="Basic and acidic residues" evidence="2">
    <location>
        <begin position="1"/>
        <end position="11"/>
    </location>
</feature>
<keyword evidence="1" id="KW-0175">Coiled coil</keyword>
<reference evidence="3 4" key="1">
    <citation type="submission" date="2019-12" db="EMBL/GenBank/DDBJ databases">
        <title>Chromosome-level assembly of the Caenorhabditis remanei genome.</title>
        <authorList>
            <person name="Teterina A.A."/>
            <person name="Willis J.H."/>
            <person name="Phillips P.C."/>
        </authorList>
    </citation>
    <scope>NUCLEOTIDE SEQUENCE [LARGE SCALE GENOMIC DNA]</scope>
    <source>
        <strain evidence="3 4">PX506</strain>
        <tissue evidence="3">Whole organism</tissue>
    </source>
</reference>
<gene>
    <name evidence="3" type="ORF">GCK72_025977</name>
</gene>
<dbReference type="KEGG" id="crq:GCK72_025977"/>
<organism evidence="3 4">
    <name type="scientific">Caenorhabditis remanei</name>
    <name type="common">Caenorhabditis vulgaris</name>
    <dbReference type="NCBI Taxonomy" id="31234"/>
    <lineage>
        <taxon>Eukaryota</taxon>
        <taxon>Metazoa</taxon>
        <taxon>Ecdysozoa</taxon>
        <taxon>Nematoda</taxon>
        <taxon>Chromadorea</taxon>
        <taxon>Rhabditida</taxon>
        <taxon>Rhabditina</taxon>
        <taxon>Rhabditomorpha</taxon>
        <taxon>Rhabditoidea</taxon>
        <taxon>Rhabditidae</taxon>
        <taxon>Peloderinae</taxon>
        <taxon>Caenorhabditis</taxon>
    </lineage>
</organism>
<evidence type="ECO:0000313" key="4">
    <source>
        <dbReference type="Proteomes" id="UP000483820"/>
    </source>
</evidence>